<dbReference type="Gene3D" id="3.40.50.300">
    <property type="entry name" value="P-loop containing nucleotide triphosphate hydrolases"/>
    <property type="match status" value="1"/>
</dbReference>
<protein>
    <recommendedName>
        <fullName evidence="2">Aminoglycoside phosphotransferase domain-containing protein</fullName>
    </recommendedName>
</protein>
<sequence length="538" mass="61520">MTVHDDERRAHQSWLLSELSRPEAYPFPVDRIDIEETHISMVFLAGNYAYKVKKPVNFGFLDFTTLEQRRYFCEQEVLLNQRLTEGVYLGVVPIVRIGDHLQFEGEGEVVEYAVKMRRLDFDQTLLRRLQRDAVSTELIAALADRLAAFYRDAARGPEIDQWGTPEAVWFNIRENLEQTQPYIGIVLAPLQHHWISVTSERFLRERLELFQRRLAEGRIVEGHGDLHLAHIFVESEQPPRFQIVDCIEFNPRLRCGDVAVDLAFLSMDFDHHGRSDLAQWFVLRSSDALDDPELPLLVHFYSVYRAHVRAKVNCFRLDELAPESDEYTAVRVQAERYIDLATSYLVEPSEPLLILIGGLSGTGKSVLARRLGRCLGVPVYSSDVVRKELAGVALERRQELPYGAEIYGPELTRATYETLLARAERTLTSGRSVILDATFLDPQWRQAAAALAARCAVTAILVECRCPADIVERRLRYRPQEPGQVSEATWTIYLEQRARFGEKMESLPGLRHLVVDSSQPLPLVLDDVLASLPLRERL</sequence>
<dbReference type="SUPFAM" id="SSF56112">
    <property type="entry name" value="Protein kinase-like (PK-like)"/>
    <property type="match status" value="1"/>
</dbReference>
<evidence type="ECO:0008006" key="2">
    <source>
        <dbReference type="Google" id="ProtNLM"/>
    </source>
</evidence>
<dbReference type="InterPro" id="IPR052732">
    <property type="entry name" value="Cell-binding_unc_protein"/>
</dbReference>
<dbReference type="EMBL" id="DSJL01000011">
    <property type="protein sequence ID" value="HEF65726.1"/>
    <property type="molecule type" value="Genomic_DNA"/>
</dbReference>
<gene>
    <name evidence="1" type="ORF">ENP47_09035</name>
</gene>
<dbReference type="AlphaFoldDB" id="A0A7C2BDW2"/>
<accession>A0A7C2BDW2</accession>
<reference evidence="1" key="1">
    <citation type="journal article" date="2020" name="mSystems">
        <title>Genome- and Community-Level Interaction Insights into Carbon Utilization and Element Cycling Functions of Hydrothermarchaeota in Hydrothermal Sediment.</title>
        <authorList>
            <person name="Zhou Z."/>
            <person name="Liu Y."/>
            <person name="Xu W."/>
            <person name="Pan J."/>
            <person name="Luo Z.H."/>
            <person name="Li M."/>
        </authorList>
    </citation>
    <scope>NUCLEOTIDE SEQUENCE [LARGE SCALE GENOMIC DNA]</scope>
    <source>
        <strain evidence="1">SpSt-222</strain>
    </source>
</reference>
<proteinExistence type="predicted"/>
<comment type="caution">
    <text evidence="1">The sequence shown here is derived from an EMBL/GenBank/DDBJ whole genome shotgun (WGS) entry which is preliminary data.</text>
</comment>
<dbReference type="PANTHER" id="PTHR43883">
    <property type="entry name" value="SLR0207 PROTEIN"/>
    <property type="match status" value="1"/>
</dbReference>
<evidence type="ECO:0000313" key="1">
    <source>
        <dbReference type="EMBL" id="HEF65726.1"/>
    </source>
</evidence>
<dbReference type="PANTHER" id="PTHR43883:SF1">
    <property type="entry name" value="GLUCONOKINASE"/>
    <property type="match status" value="1"/>
</dbReference>
<dbReference type="SUPFAM" id="SSF52540">
    <property type="entry name" value="P-loop containing nucleoside triphosphate hydrolases"/>
    <property type="match status" value="1"/>
</dbReference>
<name>A0A7C2BDW2_THERO</name>
<dbReference type="InterPro" id="IPR011009">
    <property type="entry name" value="Kinase-like_dom_sf"/>
</dbReference>
<dbReference type="InterPro" id="IPR027417">
    <property type="entry name" value="P-loop_NTPase"/>
</dbReference>
<organism evidence="1">
    <name type="scientific">Thermomicrobium roseum</name>
    <dbReference type="NCBI Taxonomy" id="500"/>
    <lineage>
        <taxon>Bacteria</taxon>
        <taxon>Pseudomonadati</taxon>
        <taxon>Thermomicrobiota</taxon>
        <taxon>Thermomicrobia</taxon>
        <taxon>Thermomicrobiales</taxon>
        <taxon>Thermomicrobiaceae</taxon>
        <taxon>Thermomicrobium</taxon>
    </lineage>
</organism>
<dbReference type="Pfam" id="PF13671">
    <property type="entry name" value="AAA_33"/>
    <property type="match status" value="1"/>
</dbReference>